<protein>
    <submittedName>
        <fullName evidence="1">Uncharacterized protein</fullName>
    </submittedName>
</protein>
<gene>
    <name evidence="1" type="ORF">RDB_LOCUS164525</name>
</gene>
<dbReference type="EMBL" id="CAJNJQ010005500">
    <property type="protein sequence ID" value="CAE7219245.1"/>
    <property type="molecule type" value="Genomic_DNA"/>
</dbReference>
<dbReference type="AlphaFoldDB" id="A0A8H3HZA5"/>
<proteinExistence type="predicted"/>
<dbReference type="OrthoDB" id="3191339at2759"/>
<evidence type="ECO:0000313" key="1">
    <source>
        <dbReference type="EMBL" id="CAE7219245.1"/>
    </source>
</evidence>
<dbReference type="Proteomes" id="UP000663827">
    <property type="component" value="Unassembled WGS sequence"/>
</dbReference>
<organism evidence="1 2">
    <name type="scientific">Rhizoctonia solani</name>
    <dbReference type="NCBI Taxonomy" id="456999"/>
    <lineage>
        <taxon>Eukaryota</taxon>
        <taxon>Fungi</taxon>
        <taxon>Dikarya</taxon>
        <taxon>Basidiomycota</taxon>
        <taxon>Agaricomycotina</taxon>
        <taxon>Agaricomycetes</taxon>
        <taxon>Cantharellales</taxon>
        <taxon>Ceratobasidiaceae</taxon>
        <taxon>Rhizoctonia</taxon>
    </lineage>
</organism>
<sequence>MFADPFPPPQINLLVFLCIIAPRLRTRAKTGLMCLSHSLLHRPNFGIDVSELGSWTIGPPPSIVYDDRGRFSFSLGGGVFLRSKVVNISEFTLLPGEANVYMGDNFVSKSWIE</sequence>
<feature type="non-terminal residue" evidence="1">
    <location>
        <position position="1"/>
    </location>
</feature>
<reference evidence="1" key="1">
    <citation type="submission" date="2021-01" db="EMBL/GenBank/DDBJ databases">
        <authorList>
            <person name="Kaushik A."/>
        </authorList>
    </citation>
    <scope>NUCLEOTIDE SEQUENCE</scope>
    <source>
        <strain evidence="1">AG5</strain>
    </source>
</reference>
<comment type="caution">
    <text evidence="1">The sequence shown here is derived from an EMBL/GenBank/DDBJ whole genome shotgun (WGS) entry which is preliminary data.</text>
</comment>
<name>A0A8H3HZA5_9AGAM</name>
<evidence type="ECO:0000313" key="2">
    <source>
        <dbReference type="Proteomes" id="UP000663827"/>
    </source>
</evidence>
<accession>A0A8H3HZA5</accession>